<feature type="region of interest" description="Disordered" evidence="1">
    <location>
        <begin position="1"/>
        <end position="22"/>
    </location>
</feature>
<name>A0AAE0FWT7_9CHLO</name>
<reference evidence="2 3" key="1">
    <citation type="journal article" date="2015" name="Genome Biol. Evol.">
        <title>Comparative Genomics of a Bacterivorous Green Alga Reveals Evolutionary Causalities and Consequences of Phago-Mixotrophic Mode of Nutrition.</title>
        <authorList>
            <person name="Burns J.A."/>
            <person name="Paasch A."/>
            <person name="Narechania A."/>
            <person name="Kim E."/>
        </authorList>
    </citation>
    <scope>NUCLEOTIDE SEQUENCE [LARGE SCALE GENOMIC DNA]</scope>
    <source>
        <strain evidence="2 3">PLY_AMNH</strain>
    </source>
</reference>
<comment type="caution">
    <text evidence="2">The sequence shown here is derived from an EMBL/GenBank/DDBJ whole genome shotgun (WGS) entry which is preliminary data.</text>
</comment>
<dbReference type="SUPFAM" id="SSF56672">
    <property type="entry name" value="DNA/RNA polymerases"/>
    <property type="match status" value="1"/>
</dbReference>
<organism evidence="2 3">
    <name type="scientific">Cymbomonas tetramitiformis</name>
    <dbReference type="NCBI Taxonomy" id="36881"/>
    <lineage>
        <taxon>Eukaryota</taxon>
        <taxon>Viridiplantae</taxon>
        <taxon>Chlorophyta</taxon>
        <taxon>Pyramimonadophyceae</taxon>
        <taxon>Pyramimonadales</taxon>
        <taxon>Pyramimonadaceae</taxon>
        <taxon>Cymbomonas</taxon>
    </lineage>
</organism>
<dbReference type="AlphaFoldDB" id="A0AAE0FWT7"/>
<accession>A0AAE0FWT7</accession>
<protein>
    <recommendedName>
        <fullName evidence="4">Reverse transcriptase domain-containing protein</fullName>
    </recommendedName>
</protein>
<evidence type="ECO:0008006" key="4">
    <source>
        <dbReference type="Google" id="ProtNLM"/>
    </source>
</evidence>
<keyword evidence="3" id="KW-1185">Reference proteome</keyword>
<dbReference type="Proteomes" id="UP001190700">
    <property type="component" value="Unassembled WGS sequence"/>
</dbReference>
<dbReference type="InterPro" id="IPR043502">
    <property type="entry name" value="DNA/RNA_pol_sf"/>
</dbReference>
<gene>
    <name evidence="2" type="ORF">CYMTET_23977</name>
</gene>
<evidence type="ECO:0000313" key="2">
    <source>
        <dbReference type="EMBL" id="KAK3267464.1"/>
    </source>
</evidence>
<dbReference type="PANTHER" id="PTHR48462">
    <property type="entry name" value="PROTEIN, PUTATIVE-RELATED"/>
    <property type="match status" value="1"/>
</dbReference>
<proteinExistence type="predicted"/>
<sequence>MTGNSDGSARQRVRSRGTHSALQPALQATLNEHPDVFIMAYLDDIHILGPPDKVRAAYDTIVPLLIAAGMELNVPKSTVFCPDGACPEFDDVVDEAGTPMLGAVVPLPGVKVLGIPVGSDRWVADKCVEMALAAGAILPKLARLDDPQVQLLLLRFCAHPRFMHLVRGVPPHLLAHGALAHDNGIQECLQEVAGNPYPLGEEAVALSQLPTRWGGLGLSSAQRLAPAGWLGSWAQVWGKMVVLFPAVRGMLPHLGALEDTEVGGHPLAAGLTAAMEDVRGARARVVAALGIGHPVPESLRVPEAAPVWGGFGSSQPTRQKELTNYQHGSDWLRLFEGANSSVRARLLSLSRDGATAHLNALPSDGGFRMRPDAAVISLCLQLGVSIPLVREVSAVGTGRCACGDVVDGFGYHYLACNRRGMFTYRHDAVQDVLYEMLRKVFGPASVKRTHTYHRSYSPRWRPDITVLNYDGRGRHLIIDVAIGFPCAPTYVEGAARVPLHTAAAVERRNVETYGDVTPHRLVPFAVDVFGGLGAQARQLLQDCERRRQDRLGPELATATWSTPTFASYWGQRIMVAMHGAQGFGLHGRALEDYPQ</sequence>
<evidence type="ECO:0000256" key="1">
    <source>
        <dbReference type="SAM" id="MobiDB-lite"/>
    </source>
</evidence>
<dbReference type="EMBL" id="LGRX02012395">
    <property type="protein sequence ID" value="KAK3267464.1"/>
    <property type="molecule type" value="Genomic_DNA"/>
</dbReference>
<dbReference type="PANTHER" id="PTHR48462:SF1">
    <property type="entry name" value="PROTEIN, PUTATIVE-RELATED"/>
    <property type="match status" value="1"/>
</dbReference>
<evidence type="ECO:0000313" key="3">
    <source>
        <dbReference type="Proteomes" id="UP001190700"/>
    </source>
</evidence>